<dbReference type="KEGG" id="fla:SY85_19595"/>
<protein>
    <submittedName>
        <fullName evidence="1">Uncharacterized protein</fullName>
    </submittedName>
</protein>
<dbReference type="EMBL" id="CP011390">
    <property type="protein sequence ID" value="ANE52357.1"/>
    <property type="molecule type" value="Genomic_DNA"/>
</dbReference>
<reference evidence="1 2" key="2">
    <citation type="journal article" date="2016" name="Int. J. Syst. Evol. Microbiol.">
        <title>Flavisolibacter tropicus sp. nov., isolated from tropical soil.</title>
        <authorList>
            <person name="Lee J.J."/>
            <person name="Kang M.S."/>
            <person name="Kim G.S."/>
            <person name="Lee C.S."/>
            <person name="Lim S."/>
            <person name="Lee J."/>
            <person name="Roh S.H."/>
            <person name="Kang H."/>
            <person name="Ha J.M."/>
            <person name="Bae S."/>
            <person name="Jung H.Y."/>
            <person name="Kim M.K."/>
        </authorList>
    </citation>
    <scope>NUCLEOTIDE SEQUENCE [LARGE SCALE GENOMIC DNA]</scope>
    <source>
        <strain evidence="1 2">LCS9</strain>
    </source>
</reference>
<dbReference type="STRING" id="1492898.SY85_19595"/>
<reference evidence="2" key="1">
    <citation type="submission" date="2015-01" db="EMBL/GenBank/DDBJ databases">
        <title>Flavisolibacter sp./LCS9/ whole genome sequencing.</title>
        <authorList>
            <person name="Kim M.K."/>
            <person name="Srinivasan S."/>
            <person name="Lee J.-J."/>
        </authorList>
    </citation>
    <scope>NUCLEOTIDE SEQUENCE [LARGE SCALE GENOMIC DNA]</scope>
    <source>
        <strain evidence="2">LCS9</strain>
    </source>
</reference>
<dbReference type="AlphaFoldDB" id="A0A172U042"/>
<dbReference type="Proteomes" id="UP000077177">
    <property type="component" value="Chromosome"/>
</dbReference>
<name>A0A172U042_9BACT</name>
<accession>A0A172U042</accession>
<keyword evidence="2" id="KW-1185">Reference proteome</keyword>
<evidence type="ECO:0000313" key="1">
    <source>
        <dbReference type="EMBL" id="ANE52357.1"/>
    </source>
</evidence>
<organism evidence="1 2">
    <name type="scientific">Flavisolibacter tropicus</name>
    <dbReference type="NCBI Taxonomy" id="1492898"/>
    <lineage>
        <taxon>Bacteria</taxon>
        <taxon>Pseudomonadati</taxon>
        <taxon>Bacteroidota</taxon>
        <taxon>Chitinophagia</taxon>
        <taxon>Chitinophagales</taxon>
        <taxon>Chitinophagaceae</taxon>
        <taxon>Flavisolibacter</taxon>
    </lineage>
</organism>
<gene>
    <name evidence="1" type="ORF">SY85_19595</name>
</gene>
<proteinExistence type="predicted"/>
<evidence type="ECO:0000313" key="2">
    <source>
        <dbReference type="Proteomes" id="UP000077177"/>
    </source>
</evidence>
<sequence length="284" mass="32152">MKPNYSMRVYIPLFILFLLLLILSLSSCKPYQLTIPNRFSEQSTRMEVKGWNSYKQLRFGSYQTSKVKRGLLTKNSRSSKRAPVTSADRVSRIFDVEASSVTERSKDHFQYTISDGNQVAEVLATEGSIHDMLKVKTGVRWLGDFSQTKNYQYAFSAVIIPVTNKDTSVWQLAVYNGEHPPVDSMGRKAVFRYPLELGLATNGIDTVTINQIRVTHSTSPKGREATMPFEIPGGYELRMDGGVVGIINQWNHEIWFYNDLDEPTKLVLSAIASSLLLRKIKSIK</sequence>
<dbReference type="PROSITE" id="PS51257">
    <property type="entry name" value="PROKAR_LIPOPROTEIN"/>
    <property type="match status" value="1"/>
</dbReference>